<dbReference type="GO" id="GO:0006310">
    <property type="term" value="P:DNA recombination"/>
    <property type="evidence" value="ECO:0007669"/>
    <property type="project" value="UniProtKB-KW"/>
</dbReference>
<dbReference type="SUPFAM" id="SSF56349">
    <property type="entry name" value="DNA breaking-rejoining enzymes"/>
    <property type="match status" value="1"/>
</dbReference>
<dbReference type="Pfam" id="PF00589">
    <property type="entry name" value="Phage_integrase"/>
    <property type="match status" value="1"/>
</dbReference>
<sequence>MHHTPHECRHTLATMLDRSGANETAVKMILGHARTGVTKGVYTHKTLADLRKAINKV</sequence>
<evidence type="ECO:0000313" key="4">
    <source>
        <dbReference type="Proteomes" id="UP000320585"/>
    </source>
</evidence>
<dbReference type="KEGG" id="dho:Dia5BBH33_04020"/>
<dbReference type="InterPro" id="IPR002104">
    <property type="entry name" value="Integrase_catalytic"/>
</dbReference>
<dbReference type="Proteomes" id="UP000320585">
    <property type="component" value="Chromosome"/>
</dbReference>
<dbReference type="OrthoDB" id="9801717at2"/>
<dbReference type="GeneID" id="92715620"/>
<accession>A0A8D4UTM4</accession>
<dbReference type="GO" id="GO:0015074">
    <property type="term" value="P:DNA integration"/>
    <property type="evidence" value="ECO:0007669"/>
    <property type="project" value="InterPro"/>
</dbReference>
<feature type="domain" description="Tyr recombinase" evidence="2">
    <location>
        <begin position="1"/>
        <end position="55"/>
    </location>
</feature>
<gene>
    <name evidence="3" type="ORF">Dia5BBH33_04020</name>
</gene>
<dbReference type="RefSeq" id="WP_143332284.1">
    <property type="nucleotide sequence ID" value="NZ_AP019697.1"/>
</dbReference>
<evidence type="ECO:0000256" key="1">
    <source>
        <dbReference type="ARBA" id="ARBA00023172"/>
    </source>
</evidence>
<dbReference type="AlphaFoldDB" id="A0A8D4UTM4"/>
<dbReference type="PROSITE" id="PS51898">
    <property type="entry name" value="TYR_RECOMBINASE"/>
    <property type="match status" value="1"/>
</dbReference>
<dbReference type="GO" id="GO:0003677">
    <property type="term" value="F:DNA binding"/>
    <property type="evidence" value="ECO:0007669"/>
    <property type="project" value="InterPro"/>
</dbReference>
<dbReference type="Gene3D" id="1.10.443.10">
    <property type="entry name" value="Intergrase catalytic core"/>
    <property type="match status" value="1"/>
</dbReference>
<dbReference type="EMBL" id="AP019697">
    <property type="protein sequence ID" value="BBK24467.1"/>
    <property type="molecule type" value="Genomic_DNA"/>
</dbReference>
<evidence type="ECO:0000259" key="2">
    <source>
        <dbReference type="PROSITE" id="PS51898"/>
    </source>
</evidence>
<keyword evidence="4" id="KW-1185">Reference proteome</keyword>
<dbReference type="InterPro" id="IPR011010">
    <property type="entry name" value="DNA_brk_join_enz"/>
</dbReference>
<protein>
    <recommendedName>
        <fullName evidence="2">Tyr recombinase domain-containing protein</fullName>
    </recommendedName>
</protein>
<name>A0A8D4UTM4_9FIRM</name>
<evidence type="ECO:0000313" key="3">
    <source>
        <dbReference type="EMBL" id="BBK24467.1"/>
    </source>
</evidence>
<dbReference type="InterPro" id="IPR013762">
    <property type="entry name" value="Integrase-like_cat_sf"/>
</dbReference>
<reference evidence="4" key="1">
    <citation type="submission" date="2019-05" db="EMBL/GenBank/DDBJ databases">
        <title>Complete genome sequencing of Dialister sp. strain 5BBH33.</title>
        <authorList>
            <person name="Sakamoto M."/>
            <person name="Murakami T."/>
            <person name="Mori H."/>
        </authorList>
    </citation>
    <scope>NUCLEOTIDE SEQUENCE [LARGE SCALE GENOMIC DNA]</scope>
    <source>
        <strain evidence="4">5BBH33</strain>
    </source>
</reference>
<proteinExistence type="predicted"/>
<organism evidence="3 4">
    <name type="scientific">Dialister hominis</name>
    <dbReference type="NCBI Taxonomy" id="2582419"/>
    <lineage>
        <taxon>Bacteria</taxon>
        <taxon>Bacillati</taxon>
        <taxon>Bacillota</taxon>
        <taxon>Negativicutes</taxon>
        <taxon>Veillonellales</taxon>
        <taxon>Veillonellaceae</taxon>
        <taxon>Dialister</taxon>
    </lineage>
</organism>
<keyword evidence="1" id="KW-0233">DNA recombination</keyword>